<dbReference type="Gene3D" id="1.20.58.390">
    <property type="entry name" value="Neurotransmitter-gated ion-channel transmembrane domain"/>
    <property type="match status" value="1"/>
</dbReference>
<evidence type="ECO:0000256" key="8">
    <source>
        <dbReference type="ARBA" id="ARBA00023065"/>
    </source>
</evidence>
<organism evidence="17 18">
    <name type="scientific">Branchiostoma floridae</name>
    <name type="common">Florida lancelet</name>
    <name type="synonym">Amphioxus</name>
    <dbReference type="NCBI Taxonomy" id="7739"/>
    <lineage>
        <taxon>Eukaryota</taxon>
        <taxon>Metazoa</taxon>
        <taxon>Chordata</taxon>
        <taxon>Cephalochordata</taxon>
        <taxon>Leptocardii</taxon>
        <taxon>Amphioxiformes</taxon>
        <taxon>Branchiostomatidae</taxon>
        <taxon>Branchiostoma</taxon>
    </lineage>
</organism>
<keyword evidence="12" id="KW-0407">Ion channel</keyword>
<keyword evidence="5 13" id="KW-0812">Transmembrane</keyword>
<dbReference type="InterPro" id="IPR018000">
    <property type="entry name" value="Neurotransmitter_ion_chnl_CS"/>
</dbReference>
<dbReference type="GO" id="GO:0005886">
    <property type="term" value="C:plasma membrane"/>
    <property type="evidence" value="ECO:0007669"/>
    <property type="project" value="UniProtKB-SubCell"/>
</dbReference>
<sequence>MACQWRFIIWLFYISQVSADSGSISNVTGESNGTTFVEETIFTVPDDYDDTTKPGSPGVLLDVNCTAYISKLGPFSDKDMEFYISFVLLCGWKDERLPGSYNQRVMVDESKKKKIWRPNIWPMVHAKILKREDLLYPVLHPGSVVYLMQRFDFEVPCLMQLYTYPHDRQICSFILGFVGGIKVRWEPSPYFQSDSPIIISMPNVRPVFQIDKVDFNSFTLNVQSYGDTCIYQSGSCDYSGYADCIKMGIKCFKAENLNTTACLNCLQMGGKCKQQNPSQDCSPYLNKVNLVGDFHTTLEVRFALSRSLSYQILHTYVPSFFVVAISWVSFWLDPASVPARTGLGVTTVLTMVTLSTKVRPAPELNYIRAIDVWVISCKIFVVLALLEYAFVNYATRQTSKAPKSQQRTEDDGEVEKSFVANEDSLDGTSLQQLPGITFTGYQMAKKLDYVSRFVFPAAYIAFVATYFGVFTSSDRYQ</sequence>
<dbReference type="InterPro" id="IPR006029">
    <property type="entry name" value="Neurotrans-gated_channel_TM"/>
</dbReference>
<feature type="signal peptide" evidence="14">
    <location>
        <begin position="1"/>
        <end position="19"/>
    </location>
</feature>
<dbReference type="KEGG" id="bfo:118417949"/>
<keyword evidence="17" id="KW-1185">Reference proteome</keyword>
<feature type="transmembrane region" description="Helical" evidence="13">
    <location>
        <begin position="453"/>
        <end position="471"/>
    </location>
</feature>
<dbReference type="GO" id="GO:0004888">
    <property type="term" value="F:transmembrane signaling receptor activity"/>
    <property type="evidence" value="ECO:0007669"/>
    <property type="project" value="InterPro"/>
</dbReference>
<feature type="transmembrane region" description="Helical" evidence="13">
    <location>
        <begin position="370"/>
        <end position="391"/>
    </location>
</feature>
<evidence type="ECO:0000256" key="1">
    <source>
        <dbReference type="ARBA" id="ARBA00004141"/>
    </source>
</evidence>
<feature type="domain" description="Neurotransmitter-gated ion-channel ligand-binding" evidence="15">
    <location>
        <begin position="46"/>
        <end position="176"/>
    </location>
</feature>
<dbReference type="PROSITE" id="PS00236">
    <property type="entry name" value="NEUROTR_ION_CHANNEL"/>
    <property type="match status" value="1"/>
</dbReference>
<dbReference type="RefSeq" id="XP_035679605.1">
    <property type="nucleotide sequence ID" value="XM_035823712.1"/>
</dbReference>
<dbReference type="GeneID" id="118417949"/>
<evidence type="ECO:0000256" key="13">
    <source>
        <dbReference type="SAM" id="Phobius"/>
    </source>
</evidence>
<reference evidence="18" key="2">
    <citation type="submission" date="2025-08" db="UniProtKB">
        <authorList>
            <consortium name="RefSeq"/>
        </authorList>
    </citation>
    <scope>IDENTIFICATION</scope>
    <source>
        <strain evidence="18">S238N-H82</strain>
        <tissue evidence="18">Testes</tissue>
    </source>
</reference>
<name>A0A9J7LD64_BRAFL</name>
<evidence type="ECO:0000256" key="6">
    <source>
        <dbReference type="ARBA" id="ARBA00022729"/>
    </source>
</evidence>
<keyword evidence="11" id="KW-0868">Chloride</keyword>
<evidence type="ECO:0000256" key="14">
    <source>
        <dbReference type="SAM" id="SignalP"/>
    </source>
</evidence>
<dbReference type="Gene3D" id="2.70.170.10">
    <property type="entry name" value="Neurotransmitter-gated ion-channel ligand-binding domain"/>
    <property type="match status" value="1"/>
</dbReference>
<dbReference type="SUPFAM" id="SSF63712">
    <property type="entry name" value="Nicotinic receptor ligand binding domain-like"/>
    <property type="match status" value="1"/>
</dbReference>
<accession>A0A9J7LD64</accession>
<keyword evidence="6 14" id="KW-0732">Signal</keyword>
<keyword evidence="10" id="KW-0869">Chloride channel</keyword>
<evidence type="ECO:0000313" key="17">
    <source>
        <dbReference type="Proteomes" id="UP000001554"/>
    </source>
</evidence>
<evidence type="ECO:0000256" key="7">
    <source>
        <dbReference type="ARBA" id="ARBA00022989"/>
    </source>
</evidence>
<dbReference type="InterPro" id="IPR036734">
    <property type="entry name" value="Neur_chan_lig-bd_sf"/>
</dbReference>
<evidence type="ECO:0000256" key="4">
    <source>
        <dbReference type="ARBA" id="ARBA00022475"/>
    </source>
</evidence>
<dbReference type="OMA" id="CGWKDER"/>
<dbReference type="InterPro" id="IPR038050">
    <property type="entry name" value="Neuro_actylchol_rec"/>
</dbReference>
<feature type="transmembrane region" description="Helical" evidence="13">
    <location>
        <begin position="313"/>
        <end position="332"/>
    </location>
</feature>
<keyword evidence="8" id="KW-0406">Ion transport</keyword>
<feature type="transmembrane region" description="Helical" evidence="13">
    <location>
        <begin position="339"/>
        <end position="358"/>
    </location>
</feature>
<keyword evidence="7 13" id="KW-1133">Transmembrane helix</keyword>
<dbReference type="InterPro" id="IPR036719">
    <property type="entry name" value="Neuro-gated_channel_TM_sf"/>
</dbReference>
<keyword evidence="3" id="KW-0813">Transport</keyword>
<comment type="subcellular location">
    <subcellularLocation>
        <location evidence="2">Cell membrane</location>
    </subcellularLocation>
    <subcellularLocation>
        <location evidence="1">Membrane</location>
        <topology evidence="1">Multi-pass membrane protein</topology>
    </subcellularLocation>
</comment>
<dbReference type="PANTHER" id="PTHR18945">
    <property type="entry name" value="NEUROTRANSMITTER GATED ION CHANNEL"/>
    <property type="match status" value="1"/>
</dbReference>
<dbReference type="Pfam" id="PF02932">
    <property type="entry name" value="Neur_chan_memb"/>
    <property type="match status" value="1"/>
</dbReference>
<dbReference type="GO" id="GO:1902476">
    <property type="term" value="P:chloride transmembrane transport"/>
    <property type="evidence" value="ECO:0000318"/>
    <property type="project" value="GO_Central"/>
</dbReference>
<dbReference type="GO" id="GO:0005254">
    <property type="term" value="F:chloride channel activity"/>
    <property type="evidence" value="ECO:0007669"/>
    <property type="project" value="UniProtKB-KW"/>
</dbReference>
<feature type="domain" description="Neurotransmitter-gated ion-channel transmembrane" evidence="16">
    <location>
        <begin position="315"/>
        <end position="406"/>
    </location>
</feature>
<reference evidence="17" key="1">
    <citation type="journal article" date="2020" name="Nat. Ecol. Evol.">
        <title>Deeply conserved synteny resolves early events in vertebrate evolution.</title>
        <authorList>
            <person name="Simakov O."/>
            <person name="Marletaz F."/>
            <person name="Yue J.X."/>
            <person name="O'Connell B."/>
            <person name="Jenkins J."/>
            <person name="Brandt A."/>
            <person name="Calef R."/>
            <person name="Tung C.H."/>
            <person name="Huang T.K."/>
            <person name="Schmutz J."/>
            <person name="Satoh N."/>
            <person name="Yu J.K."/>
            <person name="Putnam N.H."/>
            <person name="Green R.E."/>
            <person name="Rokhsar D.S."/>
        </authorList>
    </citation>
    <scope>NUCLEOTIDE SEQUENCE [LARGE SCALE GENOMIC DNA]</scope>
    <source>
        <strain evidence="17">S238N-H82</strain>
    </source>
</reference>
<dbReference type="GO" id="GO:0034707">
    <property type="term" value="C:chloride channel complex"/>
    <property type="evidence" value="ECO:0007669"/>
    <property type="project" value="UniProtKB-KW"/>
</dbReference>
<keyword evidence="9 13" id="KW-0472">Membrane</keyword>
<evidence type="ECO:0000313" key="18">
    <source>
        <dbReference type="RefSeq" id="XP_035679605.1"/>
    </source>
</evidence>
<dbReference type="AlphaFoldDB" id="A0A9J7LD64"/>
<dbReference type="InterPro" id="IPR006202">
    <property type="entry name" value="Neur_chan_lig-bd"/>
</dbReference>
<dbReference type="GO" id="GO:0098794">
    <property type="term" value="C:postsynapse"/>
    <property type="evidence" value="ECO:0007669"/>
    <property type="project" value="GOC"/>
</dbReference>
<evidence type="ECO:0000259" key="16">
    <source>
        <dbReference type="Pfam" id="PF02932"/>
    </source>
</evidence>
<gene>
    <name evidence="18" type="primary">LOC118417949</name>
</gene>
<evidence type="ECO:0000256" key="5">
    <source>
        <dbReference type="ARBA" id="ARBA00022692"/>
    </source>
</evidence>
<evidence type="ECO:0000256" key="9">
    <source>
        <dbReference type="ARBA" id="ARBA00023136"/>
    </source>
</evidence>
<dbReference type="Pfam" id="PF02931">
    <property type="entry name" value="Neur_chan_LBD"/>
    <property type="match status" value="1"/>
</dbReference>
<evidence type="ECO:0000256" key="11">
    <source>
        <dbReference type="ARBA" id="ARBA00023214"/>
    </source>
</evidence>
<evidence type="ECO:0000256" key="2">
    <source>
        <dbReference type="ARBA" id="ARBA00004236"/>
    </source>
</evidence>
<evidence type="ECO:0000256" key="10">
    <source>
        <dbReference type="ARBA" id="ARBA00023173"/>
    </source>
</evidence>
<feature type="chain" id="PRO_5039932582" evidence="14">
    <location>
        <begin position="20"/>
        <end position="477"/>
    </location>
</feature>
<evidence type="ECO:0000259" key="15">
    <source>
        <dbReference type="Pfam" id="PF02931"/>
    </source>
</evidence>
<protein>
    <submittedName>
        <fullName evidence="18">Gamma-aminobutyric acid receptor subunit alpha-2-like</fullName>
    </submittedName>
</protein>
<dbReference type="CDD" id="cd19049">
    <property type="entry name" value="LGIC_TM_anion"/>
    <property type="match status" value="1"/>
</dbReference>
<evidence type="ECO:0000256" key="3">
    <source>
        <dbReference type="ARBA" id="ARBA00022448"/>
    </source>
</evidence>
<proteinExistence type="predicted"/>
<dbReference type="InterPro" id="IPR006028">
    <property type="entry name" value="GABAA/Glycine_rcpt"/>
</dbReference>
<evidence type="ECO:0000256" key="12">
    <source>
        <dbReference type="ARBA" id="ARBA00023303"/>
    </source>
</evidence>
<keyword evidence="4" id="KW-1003">Cell membrane</keyword>
<dbReference type="GO" id="GO:0005231">
    <property type="term" value="F:excitatory extracellular ligand-gated monoatomic ion channel activity"/>
    <property type="evidence" value="ECO:0000318"/>
    <property type="project" value="GO_Central"/>
</dbReference>
<dbReference type="PRINTS" id="PR00253">
    <property type="entry name" value="GABAARECEPTR"/>
</dbReference>
<dbReference type="SUPFAM" id="SSF90112">
    <property type="entry name" value="Neurotransmitter-gated ion-channel transmembrane pore"/>
    <property type="match status" value="1"/>
</dbReference>
<dbReference type="InterPro" id="IPR006201">
    <property type="entry name" value="Neur_channel"/>
</dbReference>
<dbReference type="Proteomes" id="UP000001554">
    <property type="component" value="Chromosome 6"/>
</dbReference>
<dbReference type="OrthoDB" id="407674at2759"/>